<dbReference type="GO" id="GO:0005634">
    <property type="term" value="C:nucleus"/>
    <property type="evidence" value="ECO:0007669"/>
    <property type="project" value="UniProtKB-SubCell"/>
</dbReference>
<dbReference type="HOGENOM" id="CLU_043700_0_0_1"/>
<dbReference type="GO" id="GO:0003887">
    <property type="term" value="F:DNA-directed DNA polymerase activity"/>
    <property type="evidence" value="ECO:0007669"/>
    <property type="project" value="UniProtKB-UniRule"/>
</dbReference>
<evidence type="ECO:0000256" key="1">
    <source>
        <dbReference type="ARBA" id="ARBA00022679"/>
    </source>
</evidence>
<name>A0A0C3DDL5_9AGAM</name>
<keyword evidence="11" id="KW-1185">Reference proteome</keyword>
<gene>
    <name evidence="10" type="ORF">SCLCIDRAFT_1221988</name>
</gene>
<keyword evidence="3 7" id="KW-0227">DNA damage</keyword>
<dbReference type="GO" id="GO:0046872">
    <property type="term" value="F:metal ion binding"/>
    <property type="evidence" value="ECO:0007669"/>
    <property type="project" value="UniProtKB-UniRule"/>
</dbReference>
<evidence type="ECO:0000313" key="11">
    <source>
        <dbReference type="Proteomes" id="UP000053989"/>
    </source>
</evidence>
<dbReference type="OrthoDB" id="205514at2759"/>
<dbReference type="InterPro" id="IPR002008">
    <property type="entry name" value="DNA_pol_X_beta-like"/>
</dbReference>
<dbReference type="SUPFAM" id="SSF81585">
    <property type="entry name" value="PsbU/PolX domain-like"/>
    <property type="match status" value="1"/>
</dbReference>
<evidence type="ECO:0000256" key="2">
    <source>
        <dbReference type="ARBA" id="ARBA00022695"/>
    </source>
</evidence>
<dbReference type="SUPFAM" id="SSF81301">
    <property type="entry name" value="Nucleotidyltransferase"/>
    <property type="match status" value="1"/>
</dbReference>
<dbReference type="InterPro" id="IPR043519">
    <property type="entry name" value="NT_sf"/>
</dbReference>
<dbReference type="EMBL" id="KN822154">
    <property type="protein sequence ID" value="KIM54489.1"/>
    <property type="molecule type" value="Genomic_DNA"/>
</dbReference>
<dbReference type="Gene3D" id="3.30.460.10">
    <property type="entry name" value="Beta Polymerase, domain 2"/>
    <property type="match status" value="1"/>
</dbReference>
<evidence type="ECO:0000313" key="10">
    <source>
        <dbReference type="EMBL" id="KIM54489.1"/>
    </source>
</evidence>
<comment type="catalytic activity">
    <reaction evidence="6 7">
        <text>DNA(n) + a 2'-deoxyribonucleoside 5'-triphosphate = DNA(n+1) + diphosphate</text>
        <dbReference type="Rhea" id="RHEA:22508"/>
        <dbReference type="Rhea" id="RHEA-COMP:17339"/>
        <dbReference type="Rhea" id="RHEA-COMP:17340"/>
        <dbReference type="ChEBI" id="CHEBI:33019"/>
        <dbReference type="ChEBI" id="CHEBI:61560"/>
        <dbReference type="ChEBI" id="CHEBI:173112"/>
        <dbReference type="EC" id="2.7.7.7"/>
    </reaction>
</comment>
<protein>
    <recommendedName>
        <fullName evidence="7">DNA polymerase</fullName>
        <ecNumber evidence="7">2.7.7.7</ecNumber>
    </recommendedName>
</protein>
<reference evidence="10 11" key="1">
    <citation type="submission" date="2014-04" db="EMBL/GenBank/DDBJ databases">
        <authorList>
            <consortium name="DOE Joint Genome Institute"/>
            <person name="Kuo A."/>
            <person name="Kohler A."/>
            <person name="Nagy L.G."/>
            <person name="Floudas D."/>
            <person name="Copeland A."/>
            <person name="Barry K.W."/>
            <person name="Cichocki N."/>
            <person name="Veneault-Fourrey C."/>
            <person name="LaButti K."/>
            <person name="Lindquist E.A."/>
            <person name="Lipzen A."/>
            <person name="Lundell T."/>
            <person name="Morin E."/>
            <person name="Murat C."/>
            <person name="Sun H."/>
            <person name="Tunlid A."/>
            <person name="Henrissat B."/>
            <person name="Grigoriev I.V."/>
            <person name="Hibbett D.S."/>
            <person name="Martin F."/>
            <person name="Nordberg H.P."/>
            <person name="Cantor M.N."/>
            <person name="Hua S.X."/>
        </authorList>
    </citation>
    <scope>NUCLEOTIDE SEQUENCE [LARGE SCALE GENOMIC DNA]</scope>
    <source>
        <strain evidence="10 11">Foug A</strain>
    </source>
</reference>
<accession>A0A0C3DDL5</accession>
<dbReference type="GO" id="GO:0003677">
    <property type="term" value="F:DNA binding"/>
    <property type="evidence" value="ECO:0007669"/>
    <property type="project" value="UniProtKB-UniRule"/>
</dbReference>
<feature type="region of interest" description="Disordered" evidence="8">
    <location>
        <begin position="420"/>
        <end position="489"/>
    </location>
</feature>
<feature type="compositionally biased region" description="Basic and acidic residues" evidence="8">
    <location>
        <begin position="435"/>
        <end position="475"/>
    </location>
</feature>
<dbReference type="PRINTS" id="PR00870">
    <property type="entry name" value="DNAPOLXBETA"/>
</dbReference>
<dbReference type="GO" id="GO:0006303">
    <property type="term" value="P:double-strand break repair via nonhomologous end joining"/>
    <property type="evidence" value="ECO:0007669"/>
    <property type="project" value="TreeGrafter"/>
</dbReference>
<dbReference type="STRING" id="1036808.A0A0C3DDL5"/>
<evidence type="ECO:0000256" key="7">
    <source>
        <dbReference type="RuleBase" id="RU366014"/>
    </source>
</evidence>
<dbReference type="PANTHER" id="PTHR11276:SF28">
    <property type="entry name" value="DNA POLYMERASE LAMBDA"/>
    <property type="match status" value="1"/>
</dbReference>
<sequence>MLSIILSRPRVQRRTLDVLRRPSGGRLFSSPAGPNQELIQLLARYKKDEEALETRNPYKIRAFERAIKVIGDMQKPVCSGSQVRRLGGVGERIAKRIDVFLANVPYEASTKSVSSGVSKVANDLEDIRKAHIIQSLQTVSGIGKWKAKTLYDAGCTSIAELSKPEFFSLLTPFQRVCIQFAAHLDPSVSLADAETVKEFLSENISSKYEVLLVGDHRRNHLHSPTLSLIIIHPFEIKMIPPHAPYDRETKPRPPNSSHFYSIHNAFVSGAQAVSNVPLSFDVISPLESRGMVAATLAANPQRWKGIIRIPQRTENGSWEDRTERLRQIKEKEGHYGELQIFFAPKKCQGAARLALTGDLEFVKDVCDRAHRLALHFNEYGLWKWCDEERWEFMHGDNEEDIFRELGMEYILPDRRNFGFLSTTTSKGGRPRKKKMETECKPTKPTRDRPRQISETGKVEGMKGRPKKTTEKTEKVKRPRGRPRKVALQE</sequence>
<evidence type="ECO:0000256" key="8">
    <source>
        <dbReference type="SAM" id="MobiDB-lite"/>
    </source>
</evidence>
<dbReference type="InterPro" id="IPR022312">
    <property type="entry name" value="DNA_pol_X"/>
</dbReference>
<dbReference type="SUPFAM" id="SSF47802">
    <property type="entry name" value="DNA polymerase beta, N-terminal domain-like"/>
    <property type="match status" value="1"/>
</dbReference>
<keyword evidence="4 7" id="KW-0239">DNA-directed DNA polymerase</keyword>
<comment type="function">
    <text evidence="7">DNA polymerase that functions in several pathways of DNA repair. Involved in base excision repair (BER) responsible for repair of lesions that give rise to abasic (AP) sites in DNA. Also contributes to DNA double-strand break repair by non-homologous end joining and homologous recombination. Has both template-dependent and template-independent (terminal transferase) DNA polymerase activities. Has also a 5'-deoxyribose-5-phosphate lyase (dRP lyase) activity.</text>
</comment>
<dbReference type="InterPro" id="IPR037160">
    <property type="entry name" value="DNA_Pol_thumb_sf"/>
</dbReference>
<keyword evidence="1 7" id="KW-0808">Transferase</keyword>
<proteinExistence type="inferred from homology"/>
<reference evidence="11" key="2">
    <citation type="submission" date="2015-01" db="EMBL/GenBank/DDBJ databases">
        <title>Evolutionary Origins and Diversification of the Mycorrhizal Mutualists.</title>
        <authorList>
            <consortium name="DOE Joint Genome Institute"/>
            <consortium name="Mycorrhizal Genomics Consortium"/>
            <person name="Kohler A."/>
            <person name="Kuo A."/>
            <person name="Nagy L.G."/>
            <person name="Floudas D."/>
            <person name="Copeland A."/>
            <person name="Barry K.W."/>
            <person name="Cichocki N."/>
            <person name="Veneault-Fourrey C."/>
            <person name="LaButti K."/>
            <person name="Lindquist E.A."/>
            <person name="Lipzen A."/>
            <person name="Lundell T."/>
            <person name="Morin E."/>
            <person name="Murat C."/>
            <person name="Riley R."/>
            <person name="Ohm R."/>
            <person name="Sun H."/>
            <person name="Tunlid A."/>
            <person name="Henrissat B."/>
            <person name="Grigoriev I.V."/>
            <person name="Hibbett D.S."/>
            <person name="Martin F."/>
        </authorList>
    </citation>
    <scope>NUCLEOTIDE SEQUENCE [LARGE SCALE GENOMIC DNA]</scope>
    <source>
        <strain evidence="11">Foug A</strain>
    </source>
</reference>
<keyword evidence="7" id="KW-0539">Nucleus</keyword>
<dbReference type="InParanoid" id="A0A0C3DDL5"/>
<organism evidence="10 11">
    <name type="scientific">Scleroderma citrinum Foug A</name>
    <dbReference type="NCBI Taxonomy" id="1036808"/>
    <lineage>
        <taxon>Eukaryota</taxon>
        <taxon>Fungi</taxon>
        <taxon>Dikarya</taxon>
        <taxon>Basidiomycota</taxon>
        <taxon>Agaricomycotina</taxon>
        <taxon>Agaricomycetes</taxon>
        <taxon>Agaricomycetidae</taxon>
        <taxon>Boletales</taxon>
        <taxon>Sclerodermatineae</taxon>
        <taxon>Sclerodermataceae</taxon>
        <taxon>Scleroderma</taxon>
    </lineage>
</organism>
<dbReference type="InterPro" id="IPR010996">
    <property type="entry name" value="HHH_MUS81"/>
</dbReference>
<dbReference type="AlphaFoldDB" id="A0A0C3DDL5"/>
<dbReference type="EC" id="2.7.7.7" evidence="7"/>
<dbReference type="SMART" id="SM00483">
    <property type="entry name" value="POLXc"/>
    <property type="match status" value="1"/>
</dbReference>
<feature type="domain" description="DNA-directed DNA polymerase X" evidence="9">
    <location>
        <begin position="33"/>
        <end position="416"/>
    </location>
</feature>
<feature type="compositionally biased region" description="Basic residues" evidence="8">
    <location>
        <begin position="476"/>
        <end position="489"/>
    </location>
</feature>
<comment type="subcellular location">
    <subcellularLocation>
        <location evidence="7">Nucleus</location>
    </subcellularLocation>
</comment>
<dbReference type="Proteomes" id="UP000053989">
    <property type="component" value="Unassembled WGS sequence"/>
</dbReference>
<dbReference type="PANTHER" id="PTHR11276">
    <property type="entry name" value="DNA POLYMERASE TYPE-X FAMILY MEMBER"/>
    <property type="match status" value="1"/>
</dbReference>
<dbReference type="InterPro" id="IPR027421">
    <property type="entry name" value="DNA_pol_lamdba_lyase_dom_sf"/>
</dbReference>
<dbReference type="InterPro" id="IPR029398">
    <property type="entry name" value="PolB_thumb"/>
</dbReference>
<evidence type="ECO:0000256" key="4">
    <source>
        <dbReference type="ARBA" id="ARBA00022932"/>
    </source>
</evidence>
<keyword evidence="2 7" id="KW-0548">Nucleotidyltransferase</keyword>
<keyword evidence="5 7" id="KW-0234">DNA repair</keyword>
<evidence type="ECO:0000256" key="3">
    <source>
        <dbReference type="ARBA" id="ARBA00022763"/>
    </source>
</evidence>
<dbReference type="Pfam" id="PF14716">
    <property type="entry name" value="HHH_8"/>
    <property type="match status" value="1"/>
</dbReference>
<dbReference type="InterPro" id="IPR002054">
    <property type="entry name" value="DNA-dir_DNA_pol_X"/>
</dbReference>
<dbReference type="Gene3D" id="1.10.150.20">
    <property type="entry name" value="5' to 3' exonuclease, C-terminal subdomain"/>
    <property type="match status" value="1"/>
</dbReference>
<evidence type="ECO:0000256" key="5">
    <source>
        <dbReference type="ARBA" id="ARBA00023204"/>
    </source>
</evidence>
<evidence type="ECO:0000256" key="6">
    <source>
        <dbReference type="ARBA" id="ARBA00049244"/>
    </source>
</evidence>
<evidence type="ECO:0000259" key="9">
    <source>
        <dbReference type="SMART" id="SM00483"/>
    </source>
</evidence>
<dbReference type="Pfam" id="PF14791">
    <property type="entry name" value="DNA_pol_B_thumb"/>
    <property type="match status" value="1"/>
</dbReference>
<dbReference type="Gene3D" id="1.10.150.110">
    <property type="entry name" value="DNA polymerase beta, N-terminal domain-like"/>
    <property type="match status" value="1"/>
</dbReference>
<dbReference type="Gene3D" id="3.30.210.10">
    <property type="entry name" value="DNA polymerase, thumb domain"/>
    <property type="match status" value="1"/>
</dbReference>
<comment type="similarity">
    <text evidence="7">Belongs to the DNA polymerase type-X family.</text>
</comment>